<dbReference type="Proteomes" id="UP000278162">
    <property type="component" value="Unassembled WGS sequence"/>
</dbReference>
<dbReference type="GO" id="GO:0004519">
    <property type="term" value="F:endonuclease activity"/>
    <property type="evidence" value="ECO:0007669"/>
    <property type="project" value="UniProtKB-KW"/>
</dbReference>
<evidence type="ECO:0000313" key="5">
    <source>
        <dbReference type="Proteomes" id="UP000278162"/>
    </source>
</evidence>
<keyword evidence="3" id="KW-0378">Hydrolase</keyword>
<dbReference type="EMBL" id="MINH01000019">
    <property type="protein sequence ID" value="POG09419.1"/>
    <property type="molecule type" value="Genomic_DNA"/>
</dbReference>
<reference evidence="2 4" key="1">
    <citation type="submission" date="2016-08" db="EMBL/GenBank/DDBJ databases">
        <authorList>
            <person name="Seilhamer J.J."/>
        </authorList>
    </citation>
    <scope>NUCLEOTIDE SEQUENCE [LARGE SCALE GENOMIC DNA]</scope>
    <source>
        <strain evidence="2 4">KH-21-114</strain>
    </source>
</reference>
<dbReference type="Pfam" id="PF13392">
    <property type="entry name" value="HNH_3"/>
    <property type="match status" value="1"/>
</dbReference>
<dbReference type="Gene3D" id="3.90.75.20">
    <property type="match status" value="1"/>
</dbReference>
<reference evidence="2 4" key="2">
    <citation type="submission" date="2018-03" db="EMBL/GenBank/DDBJ databases">
        <title>Draft genome of Pseudomonas putida strain KH-21-114.</title>
        <authorList>
            <person name="Yoshizawa S."/>
            <person name="Khan N.H."/>
            <person name="Nishimura M."/>
            <person name="Chiura H.X."/>
            <person name="Ogura Y."/>
            <person name="Hayashi T."/>
            <person name="Kogure K."/>
        </authorList>
    </citation>
    <scope>NUCLEOTIDE SEQUENCE [LARGE SCALE GENOMIC DNA]</scope>
    <source>
        <strain evidence="2 4">KH-21-114</strain>
    </source>
</reference>
<dbReference type="OrthoDB" id="388551at2"/>
<organism evidence="2 4">
    <name type="scientific">Pseudomonas putida</name>
    <name type="common">Arthrobacter siderocapsulatus</name>
    <dbReference type="NCBI Taxonomy" id="303"/>
    <lineage>
        <taxon>Bacteria</taxon>
        <taxon>Pseudomonadati</taxon>
        <taxon>Pseudomonadota</taxon>
        <taxon>Gammaproteobacteria</taxon>
        <taxon>Pseudomonadales</taxon>
        <taxon>Pseudomonadaceae</taxon>
        <taxon>Pseudomonas</taxon>
    </lineage>
</organism>
<accession>A0A2S3X1V1</accession>
<evidence type="ECO:0000313" key="4">
    <source>
        <dbReference type="Proteomes" id="UP000237230"/>
    </source>
</evidence>
<comment type="caution">
    <text evidence="2">The sequence shown here is derived from an EMBL/GenBank/DDBJ whole genome shotgun (WGS) entry which is preliminary data.</text>
</comment>
<dbReference type="InterPro" id="IPR003615">
    <property type="entry name" value="HNH_nuc"/>
</dbReference>
<name>A0A2S3X1V1_PSEPU</name>
<proteinExistence type="predicted"/>
<dbReference type="InterPro" id="IPR044925">
    <property type="entry name" value="His-Me_finger_sf"/>
</dbReference>
<keyword evidence="3" id="KW-0540">Nuclease</keyword>
<dbReference type="GO" id="GO:0003677">
    <property type="term" value="F:DNA binding"/>
    <property type="evidence" value="ECO:0007669"/>
    <property type="project" value="InterPro"/>
</dbReference>
<dbReference type="InterPro" id="IPR016177">
    <property type="entry name" value="DNA-bd_dom_sf"/>
</dbReference>
<dbReference type="AlphaFoldDB" id="A0A2S3X1V1"/>
<keyword evidence="3" id="KW-0255">Endonuclease</keyword>
<dbReference type="Gene3D" id="1.20.5.2050">
    <property type="match status" value="1"/>
</dbReference>
<evidence type="ECO:0000313" key="2">
    <source>
        <dbReference type="EMBL" id="POG09419.1"/>
    </source>
</evidence>
<feature type="domain" description="HNH nuclease" evidence="1">
    <location>
        <begin position="51"/>
        <end position="93"/>
    </location>
</feature>
<gene>
    <name evidence="2" type="ORF">BGP84_06630</name>
    <name evidence="3" type="ORF">EFK07_03295</name>
</gene>
<dbReference type="SUPFAM" id="SSF54060">
    <property type="entry name" value="His-Me finger endonucleases"/>
    <property type="match status" value="1"/>
</dbReference>
<dbReference type="EMBL" id="RJAI01000003">
    <property type="protein sequence ID" value="RNF93711.1"/>
    <property type="molecule type" value="Genomic_DNA"/>
</dbReference>
<dbReference type="RefSeq" id="WP_052110538.1">
    <property type="nucleotide sequence ID" value="NZ_RJAI01000003.1"/>
</dbReference>
<protein>
    <submittedName>
        <fullName evidence="3">HNH endonuclease</fullName>
    </submittedName>
</protein>
<reference evidence="3 5" key="3">
    <citation type="submission" date="2018-10" db="EMBL/GenBank/DDBJ databases">
        <title>An outbreak of IMP-63 producing strain in France.</title>
        <authorList>
            <person name="Bour M."/>
            <person name="Liapis E."/>
            <person name="Plesiat P."/>
        </authorList>
    </citation>
    <scope>NUCLEOTIDE SEQUENCE [LARGE SCALE GENOMIC DNA]</scope>
    <source>
        <strain evidence="3 5">12917</strain>
    </source>
</reference>
<dbReference type="Proteomes" id="UP000237230">
    <property type="component" value="Unassembled WGS sequence"/>
</dbReference>
<sequence length="159" mass="18207">MIPIDRLRQQLTYDPASGVLRRVVGPNAGRIEGAKSSNGYLKLRLDGVNLYVHRVAWALVHGAWPSHDIDHINGERDDNRLSNLRVLRRHENLQNMRKRRPGASGVRGITWDKQTQTWRAQLSTQGKRINIGRFKDKEMAEAAYLEAKRRHHPFSAEAA</sequence>
<evidence type="ECO:0000313" key="3">
    <source>
        <dbReference type="EMBL" id="RNF93711.1"/>
    </source>
</evidence>
<evidence type="ECO:0000259" key="1">
    <source>
        <dbReference type="Pfam" id="PF13392"/>
    </source>
</evidence>
<dbReference type="SUPFAM" id="SSF54171">
    <property type="entry name" value="DNA-binding domain"/>
    <property type="match status" value="1"/>
</dbReference>